<evidence type="ECO:0000313" key="9">
    <source>
        <dbReference type="EMBL" id="SHF35597.1"/>
    </source>
</evidence>
<evidence type="ECO:0000256" key="3">
    <source>
        <dbReference type="ARBA" id="ARBA00022898"/>
    </source>
</evidence>
<dbReference type="RefSeq" id="WP_245793103.1">
    <property type="nucleotide sequence ID" value="NZ_FQUU01000009.1"/>
</dbReference>
<dbReference type="SUPFAM" id="SSF51419">
    <property type="entry name" value="PLP-binding barrel"/>
    <property type="match status" value="1"/>
</dbReference>
<feature type="binding site" evidence="5 7">
    <location>
        <position position="582"/>
    </location>
    <ligand>
        <name>substrate</name>
    </ligand>
</feature>
<feature type="active site" description="Proton acceptor; specific for L-alanine" evidence="5">
    <location>
        <position position="710"/>
    </location>
</feature>
<evidence type="ECO:0000256" key="2">
    <source>
        <dbReference type="ARBA" id="ARBA00001933"/>
    </source>
</evidence>
<dbReference type="InterPro" id="IPR035911">
    <property type="entry name" value="MurE/MurF_N"/>
</dbReference>
<keyword evidence="9" id="KW-0436">Ligase</keyword>
<sequence>MYTVQELCNVINGTFLLQEGEANIEHLAFDTRRLQQPATSLFFALKTEHNDGHKFLVTAYKKGVRNFIVSTAVDTIQFTHSNILIVEDVLAALQQIAAHHRKHFHYPVIGITGSNGKTIVKEWLYQLLHEEYNLVRSPKSFNSQIGVALSVWLMRHDNNLGLFEAGISKPGEMEQLKAMIQPTIGLITNLGEAHDEGFTSRDQKLSEKLKLFEDAKIVFGPLDLLKGKLDDSLLFTWGYQEEADLFISSIQRFAIRTAITAKYKGKEVNIDIPFTDDASIENAISCLGVLLHLGIDEAVIKKRFVHLHPVDMRLQLMHGINECLVVNDSYSADTVSLKIALDFMQQQSSGLRRTAILSDFFETGRSKEDLYEVIARLLQEYKVEKLITIGKEMGELLPAFTRNIDIRSFATVEDFLLEFRSSLFYKEIILIKGARKFGFERIVQLFEKKMHQTVLEINLNALAHNLKEYKHIINPGTKIMAMVKAFAYGSGGAEIASVLQYHNIDYLGVAYADEGVELIKAGINTPVMVMNAEESSFQSIVDYNLQPVIFSFELLSKFKAYLEQQAMIEYPVHIEIETGMNRLGFALTELEELGSKLAGDNRFYVASVFSHLAASEEQEQDAFTFLQAQRFDEACTILQHHISYSFLRHISNSAAIVRHPGLQMDMVRLGIGLYGIETGHKEVLNLQVVATLRSTIAQLKKVKAGDSISYNRRGVVHRDSLIATIRVGYADGYSRQFGNGKGNMLIRGKLAPVIGTICMDMTMVDVTDIPGVKEGDEVIIFGPGLDVEKVASWANTIPYEIMTGVSQRVKRIYFHE</sequence>
<comment type="catalytic activity">
    <reaction evidence="1 5">
        <text>L-alanine = D-alanine</text>
        <dbReference type="Rhea" id="RHEA:20249"/>
        <dbReference type="ChEBI" id="CHEBI:57416"/>
        <dbReference type="ChEBI" id="CHEBI:57972"/>
        <dbReference type="EC" id="5.1.1.1"/>
    </reaction>
</comment>
<evidence type="ECO:0000256" key="4">
    <source>
        <dbReference type="ARBA" id="ARBA00023235"/>
    </source>
</evidence>
<accession>A0A1M5AZV5</accession>
<dbReference type="NCBIfam" id="TIGR00492">
    <property type="entry name" value="alr"/>
    <property type="match status" value="1"/>
</dbReference>
<dbReference type="SUPFAM" id="SSF63418">
    <property type="entry name" value="MurE/MurF N-terminal domain"/>
    <property type="match status" value="1"/>
</dbReference>
<dbReference type="NCBIfam" id="NF008897">
    <property type="entry name" value="PRK11930.1"/>
    <property type="match status" value="1"/>
</dbReference>
<dbReference type="GO" id="GO:0030632">
    <property type="term" value="P:D-alanine biosynthetic process"/>
    <property type="evidence" value="ECO:0007669"/>
    <property type="project" value="UniProtKB-UniRule"/>
</dbReference>
<dbReference type="InterPro" id="IPR001608">
    <property type="entry name" value="Ala_racemase_N"/>
</dbReference>
<dbReference type="GO" id="GO:0016881">
    <property type="term" value="F:acid-amino acid ligase activity"/>
    <property type="evidence" value="ECO:0007669"/>
    <property type="project" value="InterPro"/>
</dbReference>
<feature type="modified residue" description="N6-(pyridoxal phosphate)lysine" evidence="5 6">
    <location>
        <position position="484"/>
    </location>
</feature>
<protein>
    <recommendedName>
        <fullName evidence="5">Alanine racemase</fullName>
        <ecNumber evidence="5">5.1.1.1</ecNumber>
    </recommendedName>
</protein>
<organism evidence="9 10">
    <name type="scientific">Flavisolibacter ginsengisoli DSM 18119</name>
    <dbReference type="NCBI Taxonomy" id="1121884"/>
    <lineage>
        <taxon>Bacteria</taxon>
        <taxon>Pseudomonadati</taxon>
        <taxon>Bacteroidota</taxon>
        <taxon>Chitinophagia</taxon>
        <taxon>Chitinophagales</taxon>
        <taxon>Chitinophagaceae</taxon>
        <taxon>Flavisolibacter</taxon>
    </lineage>
</organism>
<evidence type="ECO:0000313" key="10">
    <source>
        <dbReference type="Proteomes" id="UP000184048"/>
    </source>
</evidence>
<dbReference type="Gene3D" id="2.40.37.10">
    <property type="entry name" value="Lyase, Ornithine Decarboxylase, Chain A, domain 1"/>
    <property type="match status" value="1"/>
</dbReference>
<name>A0A1M5AZV5_9BACT</name>
<evidence type="ECO:0000256" key="5">
    <source>
        <dbReference type="HAMAP-Rule" id="MF_01201"/>
    </source>
</evidence>
<dbReference type="FunFam" id="3.20.20.10:FF:000002">
    <property type="entry name" value="Alanine racemase"/>
    <property type="match status" value="1"/>
</dbReference>
<evidence type="ECO:0000256" key="1">
    <source>
        <dbReference type="ARBA" id="ARBA00000316"/>
    </source>
</evidence>
<dbReference type="CDD" id="cd00430">
    <property type="entry name" value="PLPDE_III_AR"/>
    <property type="match status" value="1"/>
</dbReference>
<feature type="active site" description="Proton acceptor; specific for D-alanine" evidence="5">
    <location>
        <position position="484"/>
    </location>
</feature>
<dbReference type="SUPFAM" id="SSF53623">
    <property type="entry name" value="MurD-like peptide ligases, catalytic domain"/>
    <property type="match status" value="1"/>
</dbReference>
<dbReference type="Gene3D" id="3.40.1190.10">
    <property type="entry name" value="Mur-like, catalytic domain"/>
    <property type="match status" value="1"/>
</dbReference>
<dbReference type="InterPro" id="IPR000821">
    <property type="entry name" value="Ala_racemase"/>
</dbReference>
<dbReference type="InterPro" id="IPR036565">
    <property type="entry name" value="Mur-like_cat_sf"/>
</dbReference>
<dbReference type="SUPFAM" id="SSF50621">
    <property type="entry name" value="Alanine racemase C-terminal domain-like"/>
    <property type="match status" value="1"/>
</dbReference>
<keyword evidence="10" id="KW-1185">Reference proteome</keyword>
<dbReference type="HAMAP" id="MF_01201">
    <property type="entry name" value="Ala_racemase"/>
    <property type="match status" value="1"/>
</dbReference>
<comment type="similarity">
    <text evidence="5">Belongs to the alanine racemase family.</text>
</comment>
<dbReference type="GO" id="GO:0008784">
    <property type="term" value="F:alanine racemase activity"/>
    <property type="evidence" value="ECO:0007669"/>
    <property type="project" value="UniProtKB-UniRule"/>
</dbReference>
<dbReference type="InterPro" id="IPR011079">
    <property type="entry name" value="Ala_racemase_C"/>
</dbReference>
<proteinExistence type="inferred from homology"/>
<comment type="function">
    <text evidence="5">Catalyzes the interconversion of L-alanine and D-alanine. May also act on other amino acids.</text>
</comment>
<dbReference type="Gene3D" id="3.40.1390.10">
    <property type="entry name" value="MurE/MurF, N-terminal domain"/>
    <property type="match status" value="1"/>
</dbReference>
<dbReference type="InterPro" id="IPR013221">
    <property type="entry name" value="Mur_ligase_cen"/>
</dbReference>
<dbReference type="Gene3D" id="3.90.190.20">
    <property type="entry name" value="Mur ligase, C-terminal domain"/>
    <property type="match status" value="1"/>
</dbReference>
<feature type="binding site" evidence="5 7">
    <location>
        <position position="759"/>
    </location>
    <ligand>
        <name>substrate</name>
    </ligand>
</feature>
<dbReference type="InterPro" id="IPR009006">
    <property type="entry name" value="Ala_racemase/Decarboxylase_C"/>
</dbReference>
<dbReference type="GO" id="GO:0005524">
    <property type="term" value="F:ATP binding"/>
    <property type="evidence" value="ECO:0007669"/>
    <property type="project" value="InterPro"/>
</dbReference>
<dbReference type="Proteomes" id="UP000184048">
    <property type="component" value="Unassembled WGS sequence"/>
</dbReference>
<evidence type="ECO:0000256" key="7">
    <source>
        <dbReference type="PIRSR" id="PIRSR600821-52"/>
    </source>
</evidence>
<feature type="domain" description="Alanine racemase C-terminal" evidence="8">
    <location>
        <begin position="689"/>
        <end position="814"/>
    </location>
</feature>
<keyword evidence="4 5" id="KW-0413">Isomerase</keyword>
<comment type="pathway">
    <text evidence="5">Amino-acid biosynthesis; D-alanine biosynthesis; D-alanine from L-alanine: step 1/1.</text>
</comment>
<dbReference type="InterPro" id="IPR036615">
    <property type="entry name" value="Mur_ligase_C_dom_sf"/>
</dbReference>
<reference evidence="9 10" key="1">
    <citation type="submission" date="2016-11" db="EMBL/GenBank/DDBJ databases">
        <authorList>
            <person name="Jaros S."/>
            <person name="Januszkiewicz K."/>
            <person name="Wedrychowicz H."/>
        </authorList>
    </citation>
    <scope>NUCLEOTIDE SEQUENCE [LARGE SCALE GENOMIC DNA]</scope>
    <source>
        <strain evidence="9 10">DSM 18119</strain>
    </source>
</reference>
<comment type="cofactor">
    <cofactor evidence="2 5 6">
        <name>pyridoxal 5'-phosphate</name>
        <dbReference type="ChEBI" id="CHEBI:597326"/>
    </cofactor>
</comment>
<dbReference type="PRINTS" id="PR00992">
    <property type="entry name" value="ALARACEMASE"/>
</dbReference>
<dbReference type="STRING" id="1121884.SAMN02745131_02420"/>
<gene>
    <name evidence="9" type="ORF">SAMN02745131_02420</name>
</gene>
<dbReference type="Pfam" id="PF08245">
    <property type="entry name" value="Mur_ligase_M"/>
    <property type="match status" value="1"/>
</dbReference>
<dbReference type="PANTHER" id="PTHR30511:SF0">
    <property type="entry name" value="ALANINE RACEMASE, CATABOLIC-RELATED"/>
    <property type="match status" value="1"/>
</dbReference>
<evidence type="ECO:0000256" key="6">
    <source>
        <dbReference type="PIRSR" id="PIRSR600821-50"/>
    </source>
</evidence>
<dbReference type="EC" id="5.1.1.1" evidence="5"/>
<dbReference type="SMART" id="SM01005">
    <property type="entry name" value="Ala_racemase_C"/>
    <property type="match status" value="1"/>
</dbReference>
<keyword evidence="3 5" id="KW-0663">Pyridoxal phosphate</keyword>
<dbReference type="SUPFAM" id="SSF53244">
    <property type="entry name" value="MurD-like peptide ligases, peptide-binding domain"/>
    <property type="match status" value="1"/>
</dbReference>
<evidence type="ECO:0000259" key="8">
    <source>
        <dbReference type="SMART" id="SM01005"/>
    </source>
</evidence>
<dbReference type="GO" id="GO:0030170">
    <property type="term" value="F:pyridoxal phosphate binding"/>
    <property type="evidence" value="ECO:0007669"/>
    <property type="project" value="UniProtKB-UniRule"/>
</dbReference>
<dbReference type="Gene3D" id="3.20.20.10">
    <property type="entry name" value="Alanine racemase"/>
    <property type="match status" value="1"/>
</dbReference>
<dbReference type="PANTHER" id="PTHR30511">
    <property type="entry name" value="ALANINE RACEMASE"/>
    <property type="match status" value="1"/>
</dbReference>
<dbReference type="EMBL" id="FQUU01000009">
    <property type="protein sequence ID" value="SHF35597.1"/>
    <property type="molecule type" value="Genomic_DNA"/>
</dbReference>
<dbReference type="Pfam" id="PF00842">
    <property type="entry name" value="Ala_racemase_C"/>
    <property type="match status" value="1"/>
</dbReference>
<dbReference type="InterPro" id="IPR029066">
    <property type="entry name" value="PLP-binding_barrel"/>
</dbReference>
<dbReference type="Pfam" id="PF01168">
    <property type="entry name" value="Ala_racemase_N"/>
    <property type="match status" value="1"/>
</dbReference>
<dbReference type="AlphaFoldDB" id="A0A1M5AZV5"/>
<dbReference type="GO" id="GO:0005829">
    <property type="term" value="C:cytosol"/>
    <property type="evidence" value="ECO:0007669"/>
    <property type="project" value="TreeGrafter"/>
</dbReference>
<dbReference type="UniPathway" id="UPA00042">
    <property type="reaction ID" value="UER00497"/>
</dbReference>